<evidence type="ECO:0000313" key="2">
    <source>
        <dbReference type="EMBL" id="KKL60569.1"/>
    </source>
</evidence>
<keyword evidence="1" id="KW-0472">Membrane</keyword>
<reference evidence="2" key="1">
    <citation type="journal article" date="2015" name="Nature">
        <title>Complex archaea that bridge the gap between prokaryotes and eukaryotes.</title>
        <authorList>
            <person name="Spang A."/>
            <person name="Saw J.H."/>
            <person name="Jorgensen S.L."/>
            <person name="Zaremba-Niedzwiedzka K."/>
            <person name="Martijn J."/>
            <person name="Lind A.E."/>
            <person name="van Eijk R."/>
            <person name="Schleper C."/>
            <person name="Guy L."/>
            <person name="Ettema T.J."/>
        </authorList>
    </citation>
    <scope>NUCLEOTIDE SEQUENCE</scope>
</reference>
<organism evidence="2">
    <name type="scientific">marine sediment metagenome</name>
    <dbReference type="NCBI Taxonomy" id="412755"/>
    <lineage>
        <taxon>unclassified sequences</taxon>
        <taxon>metagenomes</taxon>
        <taxon>ecological metagenomes</taxon>
    </lineage>
</organism>
<accession>A0A0F9DG05</accession>
<protein>
    <submittedName>
        <fullName evidence="2">Uncharacterized protein</fullName>
    </submittedName>
</protein>
<comment type="caution">
    <text evidence="2">The sequence shown here is derived from an EMBL/GenBank/DDBJ whole genome shotgun (WGS) entry which is preliminary data.</text>
</comment>
<name>A0A0F9DG05_9ZZZZ</name>
<sequence length="292" mass="34327">MWFEMKKYLKTKKGKKNLLLIVGFLFILGITGFFLYQLNKQVFSYNYIEDTFEDQIPFVFPIGWLSVVNPWNVRVVYDGGNKVMEIKSSTSGVTEITRRFKRASEGVVECKVKMLDIDGRFVIHMTQLDREYDPYDDIMIAFLDGGIYVVGEENIITKENDPALWEKLIMLDDTSWAIDEQGLEYSAPLMNYIINVWYTVRIDYDREDFHLSINGNPLGVFSYPKYNSPYFASIYFVSFMTSQTFRFYVDNVKITIIQSVDYIHPGNVILLVIIPILGFGIYFLYKRKRRRR</sequence>
<feature type="transmembrane region" description="Helical" evidence="1">
    <location>
        <begin position="58"/>
        <end position="77"/>
    </location>
</feature>
<gene>
    <name evidence="2" type="ORF">LCGC14_2204010</name>
</gene>
<feature type="transmembrane region" description="Helical" evidence="1">
    <location>
        <begin position="230"/>
        <end position="248"/>
    </location>
</feature>
<evidence type="ECO:0000256" key="1">
    <source>
        <dbReference type="SAM" id="Phobius"/>
    </source>
</evidence>
<keyword evidence="1" id="KW-0812">Transmembrane</keyword>
<keyword evidence="1" id="KW-1133">Transmembrane helix</keyword>
<feature type="transmembrane region" description="Helical" evidence="1">
    <location>
        <begin position="18"/>
        <end position="38"/>
    </location>
</feature>
<proteinExistence type="predicted"/>
<dbReference type="EMBL" id="LAZR01029104">
    <property type="protein sequence ID" value="KKL60569.1"/>
    <property type="molecule type" value="Genomic_DNA"/>
</dbReference>
<dbReference type="AlphaFoldDB" id="A0A0F9DG05"/>
<feature type="transmembrane region" description="Helical" evidence="1">
    <location>
        <begin position="268"/>
        <end position="285"/>
    </location>
</feature>